<keyword evidence="3" id="KW-1185">Reference proteome</keyword>
<feature type="domain" description="DUF4440" evidence="1">
    <location>
        <begin position="52"/>
        <end position="155"/>
    </location>
</feature>
<dbReference type="InterPro" id="IPR032710">
    <property type="entry name" value="NTF2-like_dom_sf"/>
</dbReference>
<evidence type="ECO:0000313" key="2">
    <source>
        <dbReference type="EMBL" id="EGF91469.1"/>
    </source>
</evidence>
<dbReference type="SUPFAM" id="SSF54427">
    <property type="entry name" value="NTF2-like"/>
    <property type="match status" value="2"/>
</dbReference>
<organism evidence="2 3">
    <name type="scientific">Asticcacaulis biprosthecium C19</name>
    <dbReference type="NCBI Taxonomy" id="715226"/>
    <lineage>
        <taxon>Bacteria</taxon>
        <taxon>Pseudomonadati</taxon>
        <taxon>Pseudomonadota</taxon>
        <taxon>Alphaproteobacteria</taxon>
        <taxon>Caulobacterales</taxon>
        <taxon>Caulobacteraceae</taxon>
        <taxon>Asticcacaulis</taxon>
    </lineage>
</organism>
<evidence type="ECO:0000259" key="1">
    <source>
        <dbReference type="Pfam" id="PF14534"/>
    </source>
</evidence>
<evidence type="ECO:0000313" key="3">
    <source>
        <dbReference type="Proteomes" id="UP000006512"/>
    </source>
</evidence>
<dbReference type="OrthoDB" id="9784036at2"/>
<accession>F4QMM8</accession>
<dbReference type="AlphaFoldDB" id="F4QMM8"/>
<gene>
    <name evidence="2" type="ORF">ABI_28860</name>
</gene>
<dbReference type="InterPro" id="IPR027843">
    <property type="entry name" value="DUF4440"/>
</dbReference>
<dbReference type="STRING" id="715226.ABI_28860"/>
<dbReference type="EMBL" id="GL883078">
    <property type="protein sequence ID" value="EGF91469.1"/>
    <property type="molecule type" value="Genomic_DNA"/>
</dbReference>
<dbReference type="Pfam" id="PF14534">
    <property type="entry name" value="DUF4440"/>
    <property type="match status" value="1"/>
</dbReference>
<proteinExistence type="predicted"/>
<dbReference type="RefSeq" id="WP_006273671.1">
    <property type="nucleotide sequence ID" value="NZ_GL883078.1"/>
</dbReference>
<reference evidence="3" key="1">
    <citation type="submission" date="2011-03" db="EMBL/GenBank/DDBJ databases">
        <title>Draft genome sequence of Brevundimonas diminuta.</title>
        <authorList>
            <person name="Brown P.J.B."/>
            <person name="Buechlein A."/>
            <person name="Hemmerich C."/>
            <person name="Brun Y.V."/>
        </authorList>
    </citation>
    <scope>NUCLEOTIDE SEQUENCE [LARGE SCALE GENOMIC DNA]</scope>
    <source>
        <strain evidence="3">C19</strain>
    </source>
</reference>
<dbReference type="eggNOG" id="COG4319">
    <property type="taxonomic scope" value="Bacteria"/>
</dbReference>
<dbReference type="Proteomes" id="UP000006512">
    <property type="component" value="Unassembled WGS sequence"/>
</dbReference>
<sequence>MNRRDLIGTMCVLAVCPGISFSGEVLPDGTPLRVLTPPNTSWEGAHPSGGVVKAAHGELAQALIVNDTSRLLELYRDDARSLPDQQPRLLGRGQIEAWHRSVQTRRRVTAYVPQIREVFDFGDTLLEYGGFTITWEAAGPAEGKYLHVWGRDSDGSLRLKADVRNWTAPLKGAEDFFVAMQVAEAPPVADSALARELAALNAGNADGIKQHDLERRLSFYADDAVIMPHSVKARTGMAEIRPFLTDYVNNGRGATFDKVEVWNEGFEDLGHGYVLEYFKFHVDWRAGGNGGTVTGGGIRLWRRDADGRLKMLREIGTHDYRG</sequence>
<name>F4QMM8_9CAUL</name>
<dbReference type="Gene3D" id="3.10.450.50">
    <property type="match status" value="2"/>
</dbReference>
<protein>
    <recommendedName>
        <fullName evidence="1">DUF4440 domain-containing protein</fullName>
    </recommendedName>
</protein>
<dbReference type="HOGENOM" id="CLU_862350_0_0_5"/>